<sequence length="62" mass="6825">MRTDANDDGRHGDGTVLAAIERHDGGPDECTLYPVRTTDEDERMTVWITAAGESFVGLDEMQ</sequence>
<evidence type="ECO:0000313" key="2">
    <source>
        <dbReference type="EMBL" id="MFC7236098.1"/>
    </source>
</evidence>
<organism evidence="2 3">
    <name type="scientific">Halosegnis marinus</name>
    <dbReference type="NCBI Taxonomy" id="3034023"/>
    <lineage>
        <taxon>Archaea</taxon>
        <taxon>Methanobacteriati</taxon>
        <taxon>Methanobacteriota</taxon>
        <taxon>Stenosarchaea group</taxon>
        <taxon>Halobacteria</taxon>
        <taxon>Halobacteriales</taxon>
        <taxon>Natronomonadaceae</taxon>
        <taxon>Halosegnis</taxon>
    </lineage>
</organism>
<keyword evidence="3" id="KW-1185">Reference proteome</keyword>
<dbReference type="GeneID" id="79267804"/>
<feature type="domain" description="DUF7511" evidence="1">
    <location>
        <begin position="18"/>
        <end position="61"/>
    </location>
</feature>
<gene>
    <name evidence="2" type="ORF">ACFQJ4_12300</name>
</gene>
<evidence type="ECO:0000313" key="3">
    <source>
        <dbReference type="Proteomes" id="UP001596398"/>
    </source>
</evidence>
<dbReference type="Pfam" id="PF24351">
    <property type="entry name" value="DUF7511"/>
    <property type="match status" value="1"/>
</dbReference>
<proteinExistence type="predicted"/>
<accession>A0ABD5ZS99</accession>
<dbReference type="Proteomes" id="UP001596398">
    <property type="component" value="Unassembled WGS sequence"/>
</dbReference>
<dbReference type="EMBL" id="JBHTAP010000001">
    <property type="protein sequence ID" value="MFC7236098.1"/>
    <property type="molecule type" value="Genomic_DNA"/>
</dbReference>
<dbReference type="RefSeq" id="WP_276234250.1">
    <property type="nucleotide sequence ID" value="NZ_CP119802.1"/>
</dbReference>
<reference evidence="2 3" key="1">
    <citation type="journal article" date="2019" name="Int. J. Syst. Evol. Microbiol.">
        <title>The Global Catalogue of Microorganisms (GCM) 10K type strain sequencing project: providing services to taxonomists for standard genome sequencing and annotation.</title>
        <authorList>
            <consortium name="The Broad Institute Genomics Platform"/>
            <consortium name="The Broad Institute Genome Sequencing Center for Infectious Disease"/>
            <person name="Wu L."/>
            <person name="Ma J."/>
        </authorList>
    </citation>
    <scope>NUCLEOTIDE SEQUENCE [LARGE SCALE GENOMIC DNA]</scope>
    <source>
        <strain evidence="2 3">DT85</strain>
    </source>
</reference>
<dbReference type="InterPro" id="IPR055933">
    <property type="entry name" value="DUF7511"/>
</dbReference>
<protein>
    <recommendedName>
        <fullName evidence="1">DUF7511 domain-containing protein</fullName>
    </recommendedName>
</protein>
<name>A0ABD5ZS99_9EURY</name>
<dbReference type="AlphaFoldDB" id="A0ABD5ZS99"/>
<comment type="caution">
    <text evidence="2">The sequence shown here is derived from an EMBL/GenBank/DDBJ whole genome shotgun (WGS) entry which is preliminary data.</text>
</comment>
<evidence type="ECO:0000259" key="1">
    <source>
        <dbReference type="Pfam" id="PF24351"/>
    </source>
</evidence>